<evidence type="ECO:0000256" key="7">
    <source>
        <dbReference type="ARBA" id="ARBA00022840"/>
    </source>
</evidence>
<keyword evidence="1" id="KW-0540">Nuclease</keyword>
<keyword evidence="3" id="KW-0227">DNA damage</keyword>
<dbReference type="Gene3D" id="3.40.50.300">
    <property type="entry name" value="P-loop containing nucleotide triphosphate hydrolases"/>
    <property type="match status" value="2"/>
</dbReference>
<feature type="binding site" evidence="14">
    <location>
        <begin position="31"/>
        <end position="38"/>
    </location>
    <ligand>
        <name>ATP</name>
        <dbReference type="ChEBI" id="CHEBI:30616"/>
    </ligand>
</feature>
<dbReference type="GO" id="GO:0000725">
    <property type="term" value="P:recombinational repair"/>
    <property type="evidence" value="ECO:0007669"/>
    <property type="project" value="TreeGrafter"/>
</dbReference>
<dbReference type="STRING" id="1305675.BFG57_16095"/>
<name>A0A1E5LEA8_9BACI</name>
<dbReference type="EC" id="5.6.2.4" evidence="12"/>
<evidence type="ECO:0000259" key="15">
    <source>
        <dbReference type="PROSITE" id="PS51198"/>
    </source>
</evidence>
<evidence type="ECO:0000256" key="2">
    <source>
        <dbReference type="ARBA" id="ARBA00022741"/>
    </source>
</evidence>
<dbReference type="GO" id="GO:0003677">
    <property type="term" value="F:DNA binding"/>
    <property type="evidence" value="ECO:0007669"/>
    <property type="project" value="UniProtKB-KW"/>
</dbReference>
<dbReference type="EMBL" id="MJEH01000029">
    <property type="protein sequence ID" value="OEH92427.1"/>
    <property type="molecule type" value="Genomic_DNA"/>
</dbReference>
<evidence type="ECO:0000256" key="10">
    <source>
        <dbReference type="ARBA" id="ARBA00023235"/>
    </source>
</evidence>
<keyword evidence="5 14" id="KW-0347">Helicase</keyword>
<dbReference type="Pfam" id="PF00580">
    <property type="entry name" value="UvrD-helicase"/>
    <property type="match status" value="1"/>
</dbReference>
<evidence type="ECO:0000256" key="1">
    <source>
        <dbReference type="ARBA" id="ARBA00022722"/>
    </source>
</evidence>
<dbReference type="GO" id="GO:0005524">
    <property type="term" value="F:ATP binding"/>
    <property type="evidence" value="ECO:0007669"/>
    <property type="project" value="UniProtKB-UniRule"/>
</dbReference>
<dbReference type="CDD" id="cd17932">
    <property type="entry name" value="DEXQc_UvrD"/>
    <property type="match status" value="1"/>
</dbReference>
<dbReference type="AlphaFoldDB" id="A0A1E5LEA8"/>
<keyword evidence="2 14" id="KW-0547">Nucleotide-binding</keyword>
<keyword evidence="8" id="KW-0238">DNA-binding</keyword>
<dbReference type="GO" id="GO:0005829">
    <property type="term" value="C:cytosol"/>
    <property type="evidence" value="ECO:0007669"/>
    <property type="project" value="TreeGrafter"/>
</dbReference>
<keyword evidence="10" id="KW-0413">Isomerase</keyword>
<evidence type="ECO:0000256" key="11">
    <source>
        <dbReference type="ARBA" id="ARBA00034617"/>
    </source>
</evidence>
<feature type="domain" description="UvrD-like helicase C-terminal" evidence="16">
    <location>
        <begin position="491"/>
        <end position="759"/>
    </location>
</feature>
<dbReference type="PANTHER" id="PTHR11070:SF48">
    <property type="entry name" value="ATP-DEPENDENT HELICASE_NUCLEASE SUBUNIT A"/>
    <property type="match status" value="1"/>
</dbReference>
<dbReference type="GO" id="GO:0043138">
    <property type="term" value="F:3'-5' DNA helicase activity"/>
    <property type="evidence" value="ECO:0007669"/>
    <property type="project" value="UniProtKB-EC"/>
</dbReference>
<sequence length="759" mass="87131">MNNVPKPEASMWTDDQWKAITAEGTNILVAAAAGSGKTAVLVERIIRKITNVTNPIDVDRLLIVTFTNAAAAEMRNRIGKALEKELQTNPSSLHLRRQLSLLNKASISTLHSFCMEIVRKYYYRLNLDPKFRIADTTEAELLREEVLDELFEEQFSIADNPQFFDLVDRYSNDRSDLELQNLVRKLFDFSRANPNPRQWLDNIGDSYALSDSSTIEDLPWIADLLNDIHMQLSGAEQILEKAMSLTLEPRAPAAYAENFEKDLQGVRTLQHQTSWQGMFDAFQQLDAFGRLKSARGKDIDKNLQEQIKGLREQAKKIVMKIKDELFKRDGNQYVKDLREMAPSVTKLIELVHAFSERFEQVKTERGLVDFSDLEHFALSILAEDLNVKPIVASEAALDYQTQFSEVLVDEYQDTNLVQETLIQLVTTGNNLFMVGDVKQSVYRFRLAEPGLFLEKYKRFTKNGDGDGLRIDLAQNFRSREQVLDATNFIFKQLMSEAVGEIEYDEDAELKHGLSYPKASGRECEFLIIDRDRTAVNDTLVDNHVLEMDELETAQLEAQLVAQKIKQMLEDGYEVMDKETKQMRKMTFRDVVILMRSFVWAPTIIEEFKKAGLPVYAELSTGYFEAIEVAIMMSLLKTIDNPHQDIPLASVLRSPVVDLSENDLALIRMADPKGSYYEAMQQFLKVAEKDQNSYIKVTTFYEKLQDWRTRARQGSLSELIWHIYRETGYYDFVGGIPGGKQRQANLRALYDRARQYEETS</sequence>
<evidence type="ECO:0000256" key="12">
    <source>
        <dbReference type="ARBA" id="ARBA00034808"/>
    </source>
</evidence>
<comment type="caution">
    <text evidence="17">The sequence shown here is derived from an EMBL/GenBank/DDBJ whole genome shotgun (WGS) entry which is preliminary data.</text>
</comment>
<dbReference type="GO" id="GO:0004527">
    <property type="term" value="F:exonuclease activity"/>
    <property type="evidence" value="ECO:0007669"/>
    <property type="project" value="UniProtKB-KW"/>
</dbReference>
<evidence type="ECO:0000256" key="5">
    <source>
        <dbReference type="ARBA" id="ARBA00022806"/>
    </source>
</evidence>
<dbReference type="GO" id="GO:0033202">
    <property type="term" value="C:DNA helicase complex"/>
    <property type="evidence" value="ECO:0007669"/>
    <property type="project" value="TreeGrafter"/>
</dbReference>
<evidence type="ECO:0000256" key="3">
    <source>
        <dbReference type="ARBA" id="ARBA00022763"/>
    </source>
</evidence>
<comment type="catalytic activity">
    <reaction evidence="13">
        <text>ATP + H2O = ADP + phosphate + H(+)</text>
        <dbReference type="Rhea" id="RHEA:13065"/>
        <dbReference type="ChEBI" id="CHEBI:15377"/>
        <dbReference type="ChEBI" id="CHEBI:15378"/>
        <dbReference type="ChEBI" id="CHEBI:30616"/>
        <dbReference type="ChEBI" id="CHEBI:43474"/>
        <dbReference type="ChEBI" id="CHEBI:456216"/>
        <dbReference type="EC" id="5.6.2.4"/>
    </reaction>
</comment>
<dbReference type="Proteomes" id="UP000095209">
    <property type="component" value="Unassembled WGS sequence"/>
</dbReference>
<dbReference type="InterPro" id="IPR014152">
    <property type="entry name" value="AddA"/>
</dbReference>
<proteinExistence type="predicted"/>
<evidence type="ECO:0000256" key="9">
    <source>
        <dbReference type="ARBA" id="ARBA00023204"/>
    </source>
</evidence>
<keyword evidence="18" id="KW-1185">Reference proteome</keyword>
<feature type="domain" description="UvrD-like helicase ATP-binding" evidence="15">
    <location>
        <begin position="10"/>
        <end position="479"/>
    </location>
</feature>
<comment type="catalytic activity">
    <reaction evidence="11">
        <text>Couples ATP hydrolysis with the unwinding of duplex DNA by translocating in the 3'-5' direction.</text>
        <dbReference type="EC" id="5.6.2.4"/>
    </reaction>
</comment>
<dbReference type="PROSITE" id="PS51217">
    <property type="entry name" value="UVRD_HELICASE_CTER"/>
    <property type="match status" value="1"/>
</dbReference>
<organism evidence="17 18">
    <name type="scientific">Bacillus solimangrovi</name>
    <dbReference type="NCBI Taxonomy" id="1305675"/>
    <lineage>
        <taxon>Bacteria</taxon>
        <taxon>Bacillati</taxon>
        <taxon>Bacillota</taxon>
        <taxon>Bacilli</taxon>
        <taxon>Bacillales</taxon>
        <taxon>Bacillaceae</taxon>
        <taxon>Bacillus</taxon>
    </lineage>
</organism>
<gene>
    <name evidence="17" type="ORF">BFG57_16095</name>
</gene>
<reference evidence="17 18" key="1">
    <citation type="submission" date="2016-08" db="EMBL/GenBank/DDBJ databases">
        <title>Genome of Bacillus solimangrovi GH2-4.</title>
        <authorList>
            <person name="Lim S."/>
            <person name="Kim B.-C."/>
        </authorList>
    </citation>
    <scope>NUCLEOTIDE SEQUENCE [LARGE SCALE GENOMIC DNA]</scope>
    <source>
        <strain evidence="17 18">GH2-4</strain>
    </source>
</reference>
<dbReference type="NCBIfam" id="TIGR02785">
    <property type="entry name" value="addA_Gpos"/>
    <property type="match status" value="1"/>
</dbReference>
<dbReference type="InterPro" id="IPR014016">
    <property type="entry name" value="UvrD-like_ATP-bd"/>
</dbReference>
<evidence type="ECO:0000256" key="4">
    <source>
        <dbReference type="ARBA" id="ARBA00022801"/>
    </source>
</evidence>
<dbReference type="Pfam" id="PF13361">
    <property type="entry name" value="UvrD_C"/>
    <property type="match status" value="1"/>
</dbReference>
<evidence type="ECO:0000256" key="14">
    <source>
        <dbReference type="PROSITE-ProRule" id="PRU00560"/>
    </source>
</evidence>
<dbReference type="GO" id="GO:0016887">
    <property type="term" value="F:ATP hydrolysis activity"/>
    <property type="evidence" value="ECO:0007669"/>
    <property type="project" value="RHEA"/>
</dbReference>
<dbReference type="GO" id="GO:0006302">
    <property type="term" value="P:double-strand break repair"/>
    <property type="evidence" value="ECO:0007669"/>
    <property type="project" value="InterPro"/>
</dbReference>
<dbReference type="FunFam" id="3.40.50.300:FF:001236">
    <property type="entry name" value="ATP-dependent helicase/nuclease subunit A"/>
    <property type="match status" value="1"/>
</dbReference>
<keyword evidence="4 14" id="KW-0378">Hydrolase</keyword>
<dbReference type="Gene3D" id="6.10.250.2380">
    <property type="match status" value="1"/>
</dbReference>
<evidence type="ECO:0000313" key="17">
    <source>
        <dbReference type="EMBL" id="OEH92427.1"/>
    </source>
</evidence>
<dbReference type="SUPFAM" id="SSF52540">
    <property type="entry name" value="P-loop containing nucleoside triphosphate hydrolases"/>
    <property type="match status" value="1"/>
</dbReference>
<evidence type="ECO:0000313" key="18">
    <source>
        <dbReference type="Proteomes" id="UP000095209"/>
    </source>
</evidence>
<dbReference type="InterPro" id="IPR027417">
    <property type="entry name" value="P-loop_NTPase"/>
</dbReference>
<keyword evidence="7 14" id="KW-0067">ATP-binding</keyword>
<dbReference type="InterPro" id="IPR014017">
    <property type="entry name" value="DNA_helicase_UvrD-like_C"/>
</dbReference>
<evidence type="ECO:0000259" key="16">
    <source>
        <dbReference type="PROSITE" id="PS51217"/>
    </source>
</evidence>
<evidence type="ECO:0000256" key="6">
    <source>
        <dbReference type="ARBA" id="ARBA00022839"/>
    </source>
</evidence>
<accession>A0A1E5LEA8</accession>
<keyword evidence="6 17" id="KW-0269">Exonuclease</keyword>
<evidence type="ECO:0000256" key="13">
    <source>
        <dbReference type="ARBA" id="ARBA00048988"/>
    </source>
</evidence>
<evidence type="ECO:0000256" key="8">
    <source>
        <dbReference type="ARBA" id="ARBA00023125"/>
    </source>
</evidence>
<dbReference type="PANTHER" id="PTHR11070">
    <property type="entry name" value="UVRD / RECB / PCRA DNA HELICASE FAMILY MEMBER"/>
    <property type="match status" value="1"/>
</dbReference>
<dbReference type="PROSITE" id="PS51198">
    <property type="entry name" value="UVRD_HELICASE_ATP_BIND"/>
    <property type="match status" value="1"/>
</dbReference>
<keyword evidence="9" id="KW-0234">DNA repair</keyword>
<dbReference type="InterPro" id="IPR000212">
    <property type="entry name" value="DNA_helicase_UvrD/REP"/>
</dbReference>
<protein>
    <recommendedName>
        <fullName evidence="12">DNA 3'-5' helicase</fullName>
        <ecNumber evidence="12">5.6.2.4</ecNumber>
    </recommendedName>
</protein>